<dbReference type="EMBL" id="VIFY01000481">
    <property type="protein sequence ID" value="TQB67423.1"/>
    <property type="molecule type" value="Genomic_DNA"/>
</dbReference>
<evidence type="ECO:0000313" key="1">
    <source>
        <dbReference type="EMBL" id="TQB67423.1"/>
    </source>
</evidence>
<comment type="caution">
    <text evidence="1">The sequence shown here is derived from an EMBL/GenBank/DDBJ whole genome shotgun (WGS) entry which is preliminary data.</text>
</comment>
<evidence type="ECO:0000313" key="2">
    <source>
        <dbReference type="Proteomes" id="UP000319663"/>
    </source>
</evidence>
<name>A0A507QHX6_MONPU</name>
<gene>
    <name evidence="1" type="ORF">MPDQ_006043</name>
</gene>
<protein>
    <submittedName>
        <fullName evidence="1">Uncharacterized protein</fullName>
    </submittedName>
</protein>
<organism evidence="1 2">
    <name type="scientific">Monascus purpureus</name>
    <name type="common">Red mold</name>
    <name type="synonym">Monascus anka</name>
    <dbReference type="NCBI Taxonomy" id="5098"/>
    <lineage>
        <taxon>Eukaryota</taxon>
        <taxon>Fungi</taxon>
        <taxon>Dikarya</taxon>
        <taxon>Ascomycota</taxon>
        <taxon>Pezizomycotina</taxon>
        <taxon>Eurotiomycetes</taxon>
        <taxon>Eurotiomycetidae</taxon>
        <taxon>Eurotiales</taxon>
        <taxon>Aspergillaceae</taxon>
        <taxon>Monascus</taxon>
    </lineage>
</organism>
<feature type="non-terminal residue" evidence="1">
    <location>
        <position position="1"/>
    </location>
</feature>
<feature type="non-terminal residue" evidence="1">
    <location>
        <position position="60"/>
    </location>
</feature>
<reference evidence="1 2" key="1">
    <citation type="submission" date="2019-06" db="EMBL/GenBank/DDBJ databases">
        <title>Wine fermentation using esterase from Monascus purpureus.</title>
        <authorList>
            <person name="Geng C."/>
            <person name="Zhang Y."/>
        </authorList>
    </citation>
    <scope>NUCLEOTIDE SEQUENCE [LARGE SCALE GENOMIC DNA]</scope>
    <source>
        <strain evidence="1">HQ1</strain>
    </source>
</reference>
<dbReference type="AlphaFoldDB" id="A0A507QHX6"/>
<accession>A0A507QHX6</accession>
<keyword evidence="2" id="KW-1185">Reference proteome</keyword>
<sequence length="60" mass="6821">SYRRELQAWRGGKKEEIYVKLDGVSLSTNHANPNKETHVLVLVYMARALTPSIDPASRPR</sequence>
<proteinExistence type="predicted"/>
<dbReference type="Proteomes" id="UP000319663">
    <property type="component" value="Unassembled WGS sequence"/>
</dbReference>